<dbReference type="SUPFAM" id="SSF56601">
    <property type="entry name" value="beta-lactamase/transpeptidase-like"/>
    <property type="match status" value="1"/>
</dbReference>
<dbReference type="Pfam" id="PF00768">
    <property type="entry name" value="Peptidase_S11"/>
    <property type="match status" value="1"/>
</dbReference>
<evidence type="ECO:0000256" key="9">
    <source>
        <dbReference type="RuleBase" id="RU004016"/>
    </source>
</evidence>
<feature type="domain" description="Peptidase S11 D-alanyl-D-alanine carboxypeptidase A N-terminal" evidence="10">
    <location>
        <begin position="88"/>
        <end position="313"/>
    </location>
</feature>
<keyword evidence="3" id="KW-0378">Hydrolase</keyword>
<evidence type="ECO:0000256" key="3">
    <source>
        <dbReference type="ARBA" id="ARBA00022801"/>
    </source>
</evidence>
<dbReference type="Gene3D" id="3.40.710.10">
    <property type="entry name" value="DD-peptidase/beta-lactamase superfamily"/>
    <property type="match status" value="1"/>
</dbReference>
<comment type="caution">
    <text evidence="11">The sequence shown here is derived from an EMBL/GenBank/DDBJ whole genome shotgun (WGS) entry which is preliminary data.</text>
</comment>
<dbReference type="GO" id="GO:0009252">
    <property type="term" value="P:peptidoglycan biosynthetic process"/>
    <property type="evidence" value="ECO:0007669"/>
    <property type="project" value="UniProtKB-KW"/>
</dbReference>
<dbReference type="GO" id="GO:0071555">
    <property type="term" value="P:cell wall organization"/>
    <property type="evidence" value="ECO:0007669"/>
    <property type="project" value="UniProtKB-KW"/>
</dbReference>
<protein>
    <recommendedName>
        <fullName evidence="10">Peptidase S11 D-alanyl-D-alanine carboxypeptidase A N-terminal domain-containing protein</fullName>
    </recommendedName>
</protein>
<keyword evidence="4" id="KW-0133">Cell shape</keyword>
<gene>
    <name evidence="11" type="ORF">COY10_00695</name>
</gene>
<dbReference type="PANTHER" id="PTHR21581:SF6">
    <property type="entry name" value="TRAFFICKING PROTEIN PARTICLE COMPLEX SUBUNIT 12"/>
    <property type="match status" value="1"/>
</dbReference>
<organism evidence="11 12">
    <name type="scientific">Candidatus Portnoybacteria bacterium CG_4_10_14_0_2_um_filter_43_36</name>
    <dbReference type="NCBI Taxonomy" id="1974798"/>
    <lineage>
        <taxon>Bacteria</taxon>
        <taxon>Candidatus Portnoyibacteriota</taxon>
    </lineage>
</organism>
<dbReference type="InterPro" id="IPR012338">
    <property type="entry name" value="Beta-lactam/transpept-like"/>
</dbReference>
<dbReference type="InterPro" id="IPR018044">
    <property type="entry name" value="Peptidase_S11"/>
</dbReference>
<comment type="similarity">
    <text evidence="1 9">Belongs to the peptidase S11 family.</text>
</comment>
<dbReference type="PANTHER" id="PTHR21581">
    <property type="entry name" value="D-ALANYL-D-ALANINE CARBOXYPEPTIDASE"/>
    <property type="match status" value="1"/>
</dbReference>
<evidence type="ECO:0000259" key="10">
    <source>
        <dbReference type="Pfam" id="PF00768"/>
    </source>
</evidence>
<keyword evidence="2" id="KW-0732">Signal</keyword>
<feature type="active site" description="Proton acceptor" evidence="7">
    <location>
        <position position="124"/>
    </location>
</feature>
<dbReference type="AlphaFoldDB" id="A0A2M7UF40"/>
<dbReference type="GO" id="GO:0008360">
    <property type="term" value="P:regulation of cell shape"/>
    <property type="evidence" value="ECO:0007669"/>
    <property type="project" value="UniProtKB-KW"/>
</dbReference>
<dbReference type="EMBL" id="PFOH01000015">
    <property type="protein sequence ID" value="PIZ69864.1"/>
    <property type="molecule type" value="Genomic_DNA"/>
</dbReference>
<evidence type="ECO:0000256" key="1">
    <source>
        <dbReference type="ARBA" id="ARBA00007164"/>
    </source>
</evidence>
<evidence type="ECO:0000313" key="12">
    <source>
        <dbReference type="Proteomes" id="UP000231688"/>
    </source>
</evidence>
<evidence type="ECO:0000256" key="7">
    <source>
        <dbReference type="PIRSR" id="PIRSR618044-1"/>
    </source>
</evidence>
<evidence type="ECO:0000256" key="2">
    <source>
        <dbReference type="ARBA" id="ARBA00022729"/>
    </source>
</evidence>
<dbReference type="GO" id="GO:0006508">
    <property type="term" value="P:proteolysis"/>
    <property type="evidence" value="ECO:0007669"/>
    <property type="project" value="InterPro"/>
</dbReference>
<sequence>MLVKFLLTISVVFGSLVSFFDGLWFAEAELPFNGLAVKEQMAESQKLPRAAESPSLFDLTAWQVQRAAILAIAENNPNFLPIRDWEINDPEVEAKSAIIFNSNKDKILYQKNPEQVLPIASLTKLMTAMLVFENLGTDEIISISQKAIDGYGEQSGLRQNEKITAGNLLNILLIESSNDAAVALAEAVGGKTGRDFVALMNEKSKELGLGNTRFADPSGYDVGNISTVSDIVSLVKYSFKSPVLWEILKTSTKDVFSVDGKIRHHLINTDELLNRLPNVVGGKTGYTDEAEGCLILVIDKNSEYLISVILGAQERFLETEKLINWVQKAYRW</sequence>
<evidence type="ECO:0000256" key="6">
    <source>
        <dbReference type="ARBA" id="ARBA00023316"/>
    </source>
</evidence>
<evidence type="ECO:0000256" key="4">
    <source>
        <dbReference type="ARBA" id="ARBA00022960"/>
    </source>
</evidence>
<reference evidence="12" key="1">
    <citation type="submission" date="2017-09" db="EMBL/GenBank/DDBJ databases">
        <title>Depth-based differentiation of microbial function through sediment-hosted aquifers and enrichment of novel symbionts in the deep terrestrial subsurface.</title>
        <authorList>
            <person name="Probst A.J."/>
            <person name="Ladd B."/>
            <person name="Jarett J.K."/>
            <person name="Geller-Mcgrath D.E."/>
            <person name="Sieber C.M.K."/>
            <person name="Emerson J.B."/>
            <person name="Anantharaman K."/>
            <person name="Thomas B.C."/>
            <person name="Malmstrom R."/>
            <person name="Stieglmeier M."/>
            <person name="Klingl A."/>
            <person name="Woyke T."/>
            <person name="Ryan C.M."/>
            <person name="Banfield J.F."/>
        </authorList>
    </citation>
    <scope>NUCLEOTIDE SEQUENCE [LARGE SCALE GENOMIC DNA]</scope>
</reference>
<evidence type="ECO:0000256" key="5">
    <source>
        <dbReference type="ARBA" id="ARBA00022984"/>
    </source>
</evidence>
<feature type="active site" evidence="7">
    <location>
        <position position="176"/>
    </location>
</feature>
<proteinExistence type="inferred from homology"/>
<evidence type="ECO:0000313" key="11">
    <source>
        <dbReference type="EMBL" id="PIZ69864.1"/>
    </source>
</evidence>
<dbReference type="PRINTS" id="PR00725">
    <property type="entry name" value="DADACBPTASE1"/>
</dbReference>
<feature type="active site" description="Acyl-ester intermediate" evidence="7">
    <location>
        <position position="121"/>
    </location>
</feature>
<keyword evidence="6" id="KW-0961">Cell wall biogenesis/degradation</keyword>
<name>A0A2M7UF40_9BACT</name>
<accession>A0A2M7UF40</accession>
<dbReference type="InterPro" id="IPR001967">
    <property type="entry name" value="Peptidase_S11_N"/>
</dbReference>
<dbReference type="Proteomes" id="UP000231688">
    <property type="component" value="Unassembled WGS sequence"/>
</dbReference>
<feature type="binding site" evidence="8">
    <location>
        <position position="283"/>
    </location>
    <ligand>
        <name>substrate</name>
    </ligand>
</feature>
<keyword evidence="5" id="KW-0573">Peptidoglycan synthesis</keyword>
<evidence type="ECO:0000256" key="8">
    <source>
        <dbReference type="PIRSR" id="PIRSR618044-2"/>
    </source>
</evidence>
<dbReference type="GO" id="GO:0009002">
    <property type="term" value="F:serine-type D-Ala-D-Ala carboxypeptidase activity"/>
    <property type="evidence" value="ECO:0007669"/>
    <property type="project" value="InterPro"/>
</dbReference>